<dbReference type="PANTHER" id="PTHR45138:SF9">
    <property type="entry name" value="DIGUANYLATE CYCLASE DGCM-RELATED"/>
    <property type="match status" value="1"/>
</dbReference>
<dbReference type="GO" id="GO:0000160">
    <property type="term" value="P:phosphorelay signal transduction system"/>
    <property type="evidence" value="ECO:0007669"/>
    <property type="project" value="InterPro"/>
</dbReference>
<organism evidence="6 7">
    <name type="scientific">Roseibium aggregatum</name>
    <dbReference type="NCBI Taxonomy" id="187304"/>
    <lineage>
        <taxon>Bacteria</taxon>
        <taxon>Pseudomonadati</taxon>
        <taxon>Pseudomonadota</taxon>
        <taxon>Alphaproteobacteria</taxon>
        <taxon>Hyphomicrobiales</taxon>
        <taxon>Stappiaceae</taxon>
        <taxon>Roseibium</taxon>
    </lineage>
</organism>
<dbReference type="GO" id="GO:0005886">
    <property type="term" value="C:plasma membrane"/>
    <property type="evidence" value="ECO:0007669"/>
    <property type="project" value="TreeGrafter"/>
</dbReference>
<dbReference type="Pfam" id="PF00072">
    <property type="entry name" value="Response_reg"/>
    <property type="match status" value="1"/>
</dbReference>
<dbReference type="SMART" id="SM00448">
    <property type="entry name" value="REC"/>
    <property type="match status" value="1"/>
</dbReference>
<sequence length="434" mass="47167">MTLVSIVKSGHPKLDIAGSSSEANAGRAEGKRIFLFDRDPHLTDLSQKLKSLGYEVTSGPTSGDGDKCLAAVIHEAADPGLELAASLAPDHKVIVLCESKSFEFKLKAVRLGVSAVVGLPVDLIELEGWFSDFDRDQEAESKVLIVDDDDIVAEACAFALQQRGLRTETLSNPLNTGQVVDDFCPDLIVMDLDMPEANGLDVAKALRLSRPNLSLPILFLSAERNEEIQHEARQIGGDDFIAKPVDLTTLTDKIYIRVSRARDLRKIMERDSPTGLLNHVNFKERLAAEVGRSRRTGSPMAVCLLDLDHFKAVNDTYGHQVGDRVIQMFGNCLSGSLRSVDVIARYGGEEFGVILLDATPEQGARVLDGIRRNFSNCFQDSDQGPPTVTFSGGVCGLDDAATVEGLLGAADEALYEAKRQGRNRIVLHSQLENP</sequence>
<dbReference type="NCBIfam" id="TIGR00254">
    <property type="entry name" value="GGDEF"/>
    <property type="match status" value="1"/>
</dbReference>
<feature type="domain" description="GGDEF" evidence="5">
    <location>
        <begin position="298"/>
        <end position="430"/>
    </location>
</feature>
<dbReference type="SUPFAM" id="SSF52172">
    <property type="entry name" value="CheY-like"/>
    <property type="match status" value="1"/>
</dbReference>
<dbReference type="GO" id="GO:1902201">
    <property type="term" value="P:negative regulation of bacterial-type flagellum-dependent cell motility"/>
    <property type="evidence" value="ECO:0007669"/>
    <property type="project" value="TreeGrafter"/>
</dbReference>
<protein>
    <recommendedName>
        <fullName evidence="1">diguanylate cyclase</fullName>
        <ecNumber evidence="1">2.7.7.65</ecNumber>
    </recommendedName>
</protein>
<evidence type="ECO:0000256" key="3">
    <source>
        <dbReference type="PROSITE-ProRule" id="PRU00169"/>
    </source>
</evidence>
<evidence type="ECO:0000259" key="5">
    <source>
        <dbReference type="PROSITE" id="PS50887"/>
    </source>
</evidence>
<accession>A0A926S8B9</accession>
<dbReference type="CDD" id="cd00156">
    <property type="entry name" value="REC"/>
    <property type="match status" value="1"/>
</dbReference>
<dbReference type="RefSeq" id="WP_190294386.1">
    <property type="nucleotide sequence ID" value="NZ_JABFCZ010000053.1"/>
</dbReference>
<dbReference type="AlphaFoldDB" id="A0A926S8B9"/>
<dbReference type="CDD" id="cd01949">
    <property type="entry name" value="GGDEF"/>
    <property type="match status" value="1"/>
</dbReference>
<dbReference type="Gene3D" id="3.30.70.270">
    <property type="match status" value="1"/>
</dbReference>
<dbReference type="EMBL" id="JABFCZ010000053">
    <property type="protein sequence ID" value="MBD1549696.1"/>
    <property type="molecule type" value="Genomic_DNA"/>
</dbReference>
<evidence type="ECO:0000256" key="2">
    <source>
        <dbReference type="ARBA" id="ARBA00034247"/>
    </source>
</evidence>
<evidence type="ECO:0000313" key="7">
    <source>
        <dbReference type="Proteomes" id="UP000598467"/>
    </source>
</evidence>
<dbReference type="PANTHER" id="PTHR45138">
    <property type="entry name" value="REGULATORY COMPONENTS OF SENSORY TRANSDUCTION SYSTEM"/>
    <property type="match status" value="1"/>
</dbReference>
<dbReference type="SMART" id="SM00267">
    <property type="entry name" value="GGDEF"/>
    <property type="match status" value="1"/>
</dbReference>
<dbReference type="Pfam" id="PF00990">
    <property type="entry name" value="GGDEF"/>
    <property type="match status" value="1"/>
</dbReference>
<dbReference type="PROSITE" id="PS50110">
    <property type="entry name" value="RESPONSE_REGULATORY"/>
    <property type="match status" value="1"/>
</dbReference>
<evidence type="ECO:0000256" key="1">
    <source>
        <dbReference type="ARBA" id="ARBA00012528"/>
    </source>
</evidence>
<comment type="catalytic activity">
    <reaction evidence="2">
        <text>2 GTP = 3',3'-c-di-GMP + 2 diphosphate</text>
        <dbReference type="Rhea" id="RHEA:24898"/>
        <dbReference type="ChEBI" id="CHEBI:33019"/>
        <dbReference type="ChEBI" id="CHEBI:37565"/>
        <dbReference type="ChEBI" id="CHEBI:58805"/>
        <dbReference type="EC" id="2.7.7.65"/>
    </reaction>
</comment>
<dbReference type="InterPro" id="IPR000160">
    <property type="entry name" value="GGDEF_dom"/>
</dbReference>
<comment type="caution">
    <text evidence="6">The sequence shown here is derived from an EMBL/GenBank/DDBJ whole genome shotgun (WGS) entry which is preliminary data.</text>
</comment>
<dbReference type="InterPro" id="IPR029787">
    <property type="entry name" value="Nucleotide_cyclase"/>
</dbReference>
<dbReference type="Gene3D" id="3.40.50.2300">
    <property type="match status" value="1"/>
</dbReference>
<dbReference type="InterPro" id="IPR043128">
    <property type="entry name" value="Rev_trsase/Diguanyl_cyclase"/>
</dbReference>
<gene>
    <name evidence="6" type="ORF">HK439_25880</name>
</gene>
<name>A0A926S8B9_9HYPH</name>
<feature type="modified residue" description="4-aspartylphosphate" evidence="3">
    <location>
        <position position="191"/>
    </location>
</feature>
<dbReference type="EC" id="2.7.7.65" evidence="1"/>
<reference evidence="6" key="1">
    <citation type="submission" date="2020-05" db="EMBL/GenBank/DDBJ databases">
        <title>Identification of trans-AT polyketide cluster in two marine bacteria, producers of a novel glutaramide-containing polyketide sesbanimide D and analogs.</title>
        <authorList>
            <person name="Kacar D."/>
            <person name="Rodriguez P."/>
            <person name="Canedo L."/>
            <person name="Gonzalez E."/>
            <person name="Galan B."/>
            <person name="De La Calle F."/>
            <person name="Garcia J.L."/>
        </authorList>
    </citation>
    <scope>NUCLEOTIDE SEQUENCE</scope>
    <source>
        <strain evidence="6">PHM038</strain>
    </source>
</reference>
<evidence type="ECO:0000259" key="4">
    <source>
        <dbReference type="PROSITE" id="PS50110"/>
    </source>
</evidence>
<dbReference type="GO" id="GO:0052621">
    <property type="term" value="F:diguanylate cyclase activity"/>
    <property type="evidence" value="ECO:0007669"/>
    <property type="project" value="UniProtKB-EC"/>
</dbReference>
<dbReference type="PROSITE" id="PS50887">
    <property type="entry name" value="GGDEF"/>
    <property type="match status" value="1"/>
</dbReference>
<feature type="domain" description="Response regulatory" evidence="4">
    <location>
        <begin position="142"/>
        <end position="258"/>
    </location>
</feature>
<dbReference type="InterPro" id="IPR001789">
    <property type="entry name" value="Sig_transdc_resp-reg_receiver"/>
</dbReference>
<keyword evidence="3" id="KW-0597">Phosphoprotein</keyword>
<dbReference type="FunFam" id="3.30.70.270:FF:000001">
    <property type="entry name" value="Diguanylate cyclase domain protein"/>
    <property type="match status" value="1"/>
</dbReference>
<dbReference type="SUPFAM" id="SSF55073">
    <property type="entry name" value="Nucleotide cyclase"/>
    <property type="match status" value="1"/>
</dbReference>
<proteinExistence type="predicted"/>
<dbReference type="InterPro" id="IPR011006">
    <property type="entry name" value="CheY-like_superfamily"/>
</dbReference>
<dbReference type="Proteomes" id="UP000598467">
    <property type="component" value="Unassembled WGS sequence"/>
</dbReference>
<evidence type="ECO:0000313" key="6">
    <source>
        <dbReference type="EMBL" id="MBD1549696.1"/>
    </source>
</evidence>
<dbReference type="InterPro" id="IPR050469">
    <property type="entry name" value="Diguanylate_Cyclase"/>
</dbReference>
<dbReference type="GO" id="GO:0043709">
    <property type="term" value="P:cell adhesion involved in single-species biofilm formation"/>
    <property type="evidence" value="ECO:0007669"/>
    <property type="project" value="TreeGrafter"/>
</dbReference>